<dbReference type="InterPro" id="IPR035952">
    <property type="entry name" value="Rhomboid-like_sf"/>
</dbReference>
<name>A0A367ZUH9_9BACT</name>
<dbReference type="GO" id="GO:0016020">
    <property type="term" value="C:membrane"/>
    <property type="evidence" value="ECO:0007669"/>
    <property type="project" value="UniProtKB-SubCell"/>
</dbReference>
<evidence type="ECO:0000256" key="3">
    <source>
        <dbReference type="ARBA" id="ARBA00022989"/>
    </source>
</evidence>
<evidence type="ECO:0008006" key="9">
    <source>
        <dbReference type="Google" id="ProtNLM"/>
    </source>
</evidence>
<dbReference type="Proteomes" id="UP000252355">
    <property type="component" value="Unassembled WGS sequence"/>
</dbReference>
<proteinExistence type="predicted"/>
<reference evidence="7 8" key="1">
    <citation type="submission" date="2018-05" db="EMBL/GenBank/DDBJ databases">
        <title>A metagenomic window into the 2 km-deep terrestrial subsurface aquifer revealed taxonomically and functionally diverse microbial community comprising novel uncultured bacterial lineages.</title>
        <authorList>
            <person name="Kadnikov V.V."/>
            <person name="Mardanov A.V."/>
            <person name="Beletsky A.V."/>
            <person name="Banks D."/>
            <person name="Pimenov N.V."/>
            <person name="Frank Y.A."/>
            <person name="Karnachuk O.V."/>
            <person name="Ravin N.V."/>
        </authorList>
    </citation>
    <scope>NUCLEOTIDE SEQUENCE [LARGE SCALE GENOMIC DNA]</scope>
    <source>
        <strain evidence="7">BY5</strain>
    </source>
</reference>
<evidence type="ECO:0000256" key="5">
    <source>
        <dbReference type="SAM" id="MobiDB-lite"/>
    </source>
</evidence>
<feature type="transmembrane region" description="Helical" evidence="6">
    <location>
        <begin position="97"/>
        <end position="118"/>
    </location>
</feature>
<dbReference type="EMBL" id="QOQW01000001">
    <property type="protein sequence ID" value="RCK81507.1"/>
    <property type="molecule type" value="Genomic_DNA"/>
</dbReference>
<comment type="caution">
    <text evidence="7">The sequence shown here is derived from an EMBL/GenBank/DDBJ whole genome shotgun (WGS) entry which is preliminary data.</text>
</comment>
<keyword evidence="2 6" id="KW-0812">Transmembrane</keyword>
<feature type="transmembrane region" description="Helical" evidence="6">
    <location>
        <begin position="12"/>
        <end position="39"/>
    </location>
</feature>
<sequence length="287" mass="31786">MALIDRLERSLGWIAIPGLTRIVASGMLIIFGAEFMGILDREAFLLQGEAVWEGQIWRLASFVFVPVSQHPLFFLFEAMLLVLAGDALEEEWGPFRFTLYYLTGAFCTLGLAFFFPFFMMGSYFLNLSLFLAFATLFPDYEFLIFFILPVKAKYLALLSGLGILWGVATLPWALKAAALAAIGNYLLFFGPAFWRGVQGRAKRARQAARLDRLAAVAAAAPRHRCTACGRTERDGPDLEFRYCTCAQCGPEGRAFCLDDLERHKQSPATINAGIGTSVGTPGRPEHS</sequence>
<gene>
    <name evidence="7" type="ORF">OZSIB_0641</name>
</gene>
<evidence type="ECO:0000256" key="6">
    <source>
        <dbReference type="SAM" id="Phobius"/>
    </source>
</evidence>
<feature type="transmembrane region" description="Helical" evidence="6">
    <location>
        <begin position="154"/>
        <end position="172"/>
    </location>
</feature>
<comment type="subcellular location">
    <subcellularLocation>
        <location evidence="1">Membrane</location>
        <topology evidence="1">Multi-pass membrane protein</topology>
    </subcellularLocation>
</comment>
<keyword evidence="3 6" id="KW-1133">Transmembrane helix</keyword>
<evidence type="ECO:0000256" key="4">
    <source>
        <dbReference type="ARBA" id="ARBA00023136"/>
    </source>
</evidence>
<dbReference type="AlphaFoldDB" id="A0A367ZUH9"/>
<feature type="region of interest" description="Disordered" evidence="5">
    <location>
        <begin position="268"/>
        <end position="287"/>
    </location>
</feature>
<feature type="transmembrane region" description="Helical" evidence="6">
    <location>
        <begin position="178"/>
        <end position="197"/>
    </location>
</feature>
<organism evidence="7 8">
    <name type="scientific">Candidatus Ozemobacter sibiricus</name>
    <dbReference type="NCBI Taxonomy" id="2268124"/>
    <lineage>
        <taxon>Bacteria</taxon>
        <taxon>Candidatus Ozemobacteria</taxon>
        <taxon>Candidatus Ozemobacterales</taxon>
        <taxon>Candidatus Ozemobacteraceae</taxon>
        <taxon>Candidatus Ozemobacter</taxon>
    </lineage>
</organism>
<evidence type="ECO:0000256" key="2">
    <source>
        <dbReference type="ARBA" id="ARBA00022692"/>
    </source>
</evidence>
<accession>A0A367ZUH9</accession>
<protein>
    <recommendedName>
        <fullName evidence="9">Peptidase S54 rhomboid domain-containing protein</fullName>
    </recommendedName>
</protein>
<dbReference type="SUPFAM" id="SSF144091">
    <property type="entry name" value="Rhomboid-like"/>
    <property type="match status" value="1"/>
</dbReference>
<evidence type="ECO:0000256" key="1">
    <source>
        <dbReference type="ARBA" id="ARBA00004141"/>
    </source>
</evidence>
<feature type="transmembrane region" description="Helical" evidence="6">
    <location>
        <begin position="124"/>
        <end position="147"/>
    </location>
</feature>
<evidence type="ECO:0000313" key="8">
    <source>
        <dbReference type="Proteomes" id="UP000252355"/>
    </source>
</evidence>
<evidence type="ECO:0000313" key="7">
    <source>
        <dbReference type="EMBL" id="RCK81507.1"/>
    </source>
</evidence>
<dbReference type="Gene3D" id="1.20.1540.10">
    <property type="entry name" value="Rhomboid-like"/>
    <property type="match status" value="1"/>
</dbReference>
<feature type="transmembrane region" description="Helical" evidence="6">
    <location>
        <begin position="59"/>
        <end position="85"/>
    </location>
</feature>
<keyword evidence="4 6" id="KW-0472">Membrane</keyword>